<dbReference type="RefSeq" id="WP_062806171.1">
    <property type="nucleotide sequence ID" value="NZ_CABMMO010000016.1"/>
</dbReference>
<sequence length="182" mass="21004">MKNKSVLFGILLCSLVLTLTGCTKNSFSGKETIFEKQKQVTNLENLQLTFGTQKITNELKPPNPVGYFDYYKEIDNYQYLVYEVILENKGVSDINLKNLVIQVQLDKQISKAKLVSLDIKKKRFENSLKGREKVSGYLFTALKKERINTSSTADRIKIYYNKNLTSNGESQQFDFEKMIDMK</sequence>
<protein>
    <recommendedName>
        <fullName evidence="4">DUF5067 domain-containing protein</fullName>
    </recommendedName>
</protein>
<organism evidence="2 3">
    <name type="scientific">Enterococcus mundtii</name>
    <dbReference type="NCBI Taxonomy" id="53346"/>
    <lineage>
        <taxon>Bacteria</taxon>
        <taxon>Bacillati</taxon>
        <taxon>Bacillota</taxon>
        <taxon>Bacilli</taxon>
        <taxon>Lactobacillales</taxon>
        <taxon>Enterococcaceae</taxon>
        <taxon>Enterococcus</taxon>
    </lineage>
</organism>
<evidence type="ECO:0000313" key="3">
    <source>
        <dbReference type="Proteomes" id="UP000189299"/>
    </source>
</evidence>
<feature type="chain" id="PRO_5038529732" description="DUF5067 domain-containing protein" evidence="1">
    <location>
        <begin position="20"/>
        <end position="182"/>
    </location>
</feature>
<name>A0A1V2UCW9_ENTMU</name>
<evidence type="ECO:0008006" key="4">
    <source>
        <dbReference type="Google" id="ProtNLM"/>
    </source>
</evidence>
<dbReference type="AlphaFoldDB" id="A0A1V2UCW9"/>
<feature type="signal peptide" evidence="1">
    <location>
        <begin position="1"/>
        <end position="19"/>
    </location>
</feature>
<evidence type="ECO:0000256" key="1">
    <source>
        <dbReference type="SAM" id="SignalP"/>
    </source>
</evidence>
<keyword evidence="1" id="KW-0732">Signal</keyword>
<dbReference type="Proteomes" id="UP000189299">
    <property type="component" value="Unassembled WGS sequence"/>
</dbReference>
<reference evidence="2 3" key="1">
    <citation type="submission" date="2016-12" db="EMBL/GenBank/DDBJ databases">
        <authorList>
            <person name="Song W.-J."/>
            <person name="Kurnit D.M."/>
        </authorList>
    </citation>
    <scope>NUCLEOTIDE SEQUENCE [LARGE SCALE GENOMIC DNA]</scope>
    <source>
        <strain evidence="2 3">CGB1038-1_S1</strain>
    </source>
</reference>
<evidence type="ECO:0000313" key="2">
    <source>
        <dbReference type="EMBL" id="ONN41147.1"/>
    </source>
</evidence>
<proteinExistence type="predicted"/>
<dbReference type="PROSITE" id="PS51257">
    <property type="entry name" value="PROKAR_LIPOPROTEIN"/>
    <property type="match status" value="1"/>
</dbReference>
<accession>A0A1V2UCW9</accession>
<comment type="caution">
    <text evidence="2">The sequence shown here is derived from an EMBL/GenBank/DDBJ whole genome shotgun (WGS) entry which is preliminary data.</text>
</comment>
<dbReference type="OrthoDB" id="9787225at2"/>
<dbReference type="EMBL" id="MSTR01000016">
    <property type="protein sequence ID" value="ONN41147.1"/>
    <property type="molecule type" value="Genomic_DNA"/>
</dbReference>
<gene>
    <name evidence="2" type="ORF">BTN92_13845</name>
</gene>